<reference evidence="3 4" key="1">
    <citation type="journal article" date="2018" name="Nat. Ecol. Evol.">
        <title>Shark genomes provide insights into elasmobranch evolution and the origin of vertebrates.</title>
        <authorList>
            <person name="Hara Y"/>
            <person name="Yamaguchi K"/>
            <person name="Onimaru K"/>
            <person name="Kadota M"/>
            <person name="Koyanagi M"/>
            <person name="Keeley SD"/>
            <person name="Tatsumi K"/>
            <person name="Tanaka K"/>
            <person name="Motone F"/>
            <person name="Kageyama Y"/>
            <person name="Nozu R"/>
            <person name="Adachi N"/>
            <person name="Nishimura O"/>
            <person name="Nakagawa R"/>
            <person name="Tanegashima C"/>
            <person name="Kiyatake I"/>
            <person name="Matsumoto R"/>
            <person name="Murakumo K"/>
            <person name="Nishida K"/>
            <person name="Terakita A"/>
            <person name="Kuratani S"/>
            <person name="Sato K"/>
            <person name="Hyodo S Kuraku.S."/>
        </authorList>
    </citation>
    <scope>NUCLEOTIDE SEQUENCE [LARGE SCALE GENOMIC DNA]</scope>
</reference>
<comment type="similarity">
    <text evidence="1">Belongs to the short-chain dehydrogenases/reductases (SDR) family.</text>
</comment>
<evidence type="ECO:0000313" key="3">
    <source>
        <dbReference type="EMBL" id="GCC16896.1"/>
    </source>
</evidence>
<sequence>MNHSSGKVDFRHFKGENVQTFRRDGMYNNTKLMNVLFTMELSQQLQHTGVTVNAVHPGVVMSEILRNYNIVLRIIFNLIGIFFFKSSEEGAVSPIYCAVSNEMDGVSGKYIDSDCSLTLPSPSAQDQALAKKLWEVSESFTGLANDQSQVNAM</sequence>
<dbReference type="SUPFAM" id="SSF51735">
    <property type="entry name" value="NAD(P)-binding Rossmann-fold domains"/>
    <property type="match status" value="1"/>
</dbReference>
<dbReference type="PANTHER" id="PTHR43157:SF30">
    <property type="entry name" value="RETINOL DEHYDROGENASE 11-LIKE"/>
    <property type="match status" value="1"/>
</dbReference>
<evidence type="ECO:0000313" key="4">
    <source>
        <dbReference type="Proteomes" id="UP000287033"/>
    </source>
</evidence>
<dbReference type="OrthoDB" id="191139at2759"/>
<keyword evidence="2" id="KW-0560">Oxidoreductase</keyword>
<dbReference type="EMBL" id="BEZZ01002592">
    <property type="protein sequence ID" value="GCC16896.1"/>
    <property type="molecule type" value="Genomic_DNA"/>
</dbReference>
<organism evidence="3 4">
    <name type="scientific">Chiloscyllium punctatum</name>
    <name type="common">Brownbanded bambooshark</name>
    <name type="synonym">Hemiscyllium punctatum</name>
    <dbReference type="NCBI Taxonomy" id="137246"/>
    <lineage>
        <taxon>Eukaryota</taxon>
        <taxon>Metazoa</taxon>
        <taxon>Chordata</taxon>
        <taxon>Craniata</taxon>
        <taxon>Vertebrata</taxon>
        <taxon>Chondrichthyes</taxon>
        <taxon>Elasmobranchii</taxon>
        <taxon>Galeomorphii</taxon>
        <taxon>Galeoidea</taxon>
        <taxon>Orectolobiformes</taxon>
        <taxon>Hemiscylliidae</taxon>
        <taxon>Chiloscyllium</taxon>
    </lineage>
</organism>
<evidence type="ECO:0008006" key="5">
    <source>
        <dbReference type="Google" id="ProtNLM"/>
    </source>
</evidence>
<dbReference type="OMA" id="INNCFRC"/>
<evidence type="ECO:0000256" key="2">
    <source>
        <dbReference type="ARBA" id="ARBA00023002"/>
    </source>
</evidence>
<dbReference type="AlphaFoldDB" id="A0A401RFM9"/>
<gene>
    <name evidence="3" type="ORF">chiPu_0020428</name>
</gene>
<protein>
    <recommendedName>
        <fullName evidence="5">Retinol dehydrogenase 14</fullName>
    </recommendedName>
</protein>
<keyword evidence="4" id="KW-1185">Reference proteome</keyword>
<evidence type="ECO:0000256" key="1">
    <source>
        <dbReference type="ARBA" id="ARBA00006484"/>
    </source>
</evidence>
<accession>A0A401RFM9</accession>
<comment type="caution">
    <text evidence="3">The sequence shown here is derived from an EMBL/GenBank/DDBJ whole genome shotgun (WGS) entry which is preliminary data.</text>
</comment>
<dbReference type="InterPro" id="IPR036291">
    <property type="entry name" value="NAD(P)-bd_dom_sf"/>
</dbReference>
<dbReference type="Proteomes" id="UP000287033">
    <property type="component" value="Unassembled WGS sequence"/>
</dbReference>
<name>A0A401RFM9_CHIPU</name>
<dbReference type="GO" id="GO:0016491">
    <property type="term" value="F:oxidoreductase activity"/>
    <property type="evidence" value="ECO:0007669"/>
    <property type="project" value="UniProtKB-KW"/>
</dbReference>
<proteinExistence type="inferred from homology"/>
<dbReference type="Gene3D" id="3.40.50.720">
    <property type="entry name" value="NAD(P)-binding Rossmann-like Domain"/>
    <property type="match status" value="1"/>
</dbReference>
<dbReference type="PANTHER" id="PTHR43157">
    <property type="entry name" value="PHOSPHATIDYLINOSITOL-GLYCAN BIOSYNTHESIS CLASS F PROTEIN-RELATED"/>
    <property type="match status" value="1"/>
</dbReference>
<dbReference type="STRING" id="137246.A0A401RFM9"/>